<evidence type="ECO:0000313" key="2">
    <source>
        <dbReference type="Proteomes" id="UP000231503"/>
    </source>
</evidence>
<dbReference type="Proteomes" id="UP000231503">
    <property type="component" value="Unassembled WGS sequence"/>
</dbReference>
<proteinExistence type="predicted"/>
<evidence type="ECO:0000313" key="1">
    <source>
        <dbReference type="EMBL" id="PIR69252.1"/>
    </source>
</evidence>
<dbReference type="AlphaFoldDB" id="A0A2H0TCH3"/>
<comment type="caution">
    <text evidence="1">The sequence shown here is derived from an EMBL/GenBank/DDBJ whole genome shotgun (WGS) entry which is preliminary data.</text>
</comment>
<sequence length="93" mass="10444">MDYPKRLLTLESVSRGMFSEEKLVSFKDVNGKVASGFYPDGYIQDGSLIVDILSEREDAYLVTVRGMQCGGYGFFQGSNFWVSKDLIGEEVKK</sequence>
<protein>
    <submittedName>
        <fullName evidence="1">Uncharacterized protein</fullName>
    </submittedName>
</protein>
<reference evidence="2" key="1">
    <citation type="submission" date="2017-09" db="EMBL/GenBank/DDBJ databases">
        <title>Depth-based differentiation of microbial function through sediment-hosted aquifers and enrichment of novel symbionts in the deep terrestrial subsurface.</title>
        <authorList>
            <person name="Probst A.J."/>
            <person name="Ladd B."/>
            <person name="Jarett J.K."/>
            <person name="Geller-Mcgrath D.E."/>
            <person name="Sieber C.M.K."/>
            <person name="Emerson J.B."/>
            <person name="Anantharaman K."/>
            <person name="Thomas B.C."/>
            <person name="Malmstrom R."/>
            <person name="Stieglmeier M."/>
            <person name="Klingl A."/>
            <person name="Woyke T."/>
            <person name="Ryan C.M."/>
            <person name="Banfield J.F."/>
        </authorList>
    </citation>
    <scope>NUCLEOTIDE SEQUENCE [LARGE SCALE GENOMIC DNA]</scope>
</reference>
<name>A0A2H0TCH3_9BACT</name>
<accession>A0A2H0TCH3</accession>
<gene>
    <name evidence="1" type="ORF">COU47_04110</name>
</gene>
<dbReference type="EMBL" id="PFCO01000009">
    <property type="protein sequence ID" value="PIR69252.1"/>
    <property type="molecule type" value="Genomic_DNA"/>
</dbReference>
<organism evidence="1 2">
    <name type="scientific">Candidatus Niyogibacteria bacterium CG10_big_fil_rev_8_21_14_0_10_46_36</name>
    <dbReference type="NCBI Taxonomy" id="1974726"/>
    <lineage>
        <taxon>Bacteria</taxon>
        <taxon>Candidatus Niyogiibacteriota</taxon>
    </lineage>
</organism>